<sequence length="105" mass="11932">MCVLAQEKERRGNNALAAEWFPARILCMYWSTPSFRKMSMRGKENRLVGGNTVYHRSGSRGLLGTRQFLKTKNGVDPGQAGAWHHQHRMEHDGPRGLCCEKTAIF</sequence>
<name>F4MGK2_ORYSJ</name>
<dbReference type="InterPro" id="IPR039266">
    <property type="entry name" value="EN-1/SPM"/>
</dbReference>
<reference evidence="1" key="2">
    <citation type="submission" date="2005-04" db="EMBL/GenBank/DDBJ databases">
        <authorList>
            <person name="Buell C.R."/>
            <person name="Wing R.A."/>
            <person name="McCombie W.A."/>
            <person name="Ouyang S."/>
        </authorList>
    </citation>
    <scope>NUCLEOTIDE SEQUENCE</scope>
</reference>
<reference evidence="1" key="3">
    <citation type="submission" date="2006-01" db="EMBL/GenBank/DDBJ databases">
        <authorList>
            <person name="Buell R."/>
        </authorList>
    </citation>
    <scope>NUCLEOTIDE SEQUENCE</scope>
</reference>
<dbReference type="AlphaFoldDB" id="F4MGK2"/>
<protein>
    <submittedName>
        <fullName evidence="1">Expressed protein</fullName>
    </submittedName>
</protein>
<proteinExistence type="predicted"/>
<dbReference type="EMBL" id="DP000011">
    <property type="protein sequence ID" value="ABG21946.1"/>
    <property type="molecule type" value="Genomic_DNA"/>
</dbReference>
<evidence type="ECO:0000313" key="1">
    <source>
        <dbReference type="EMBL" id="ABG21946.1"/>
    </source>
</evidence>
<dbReference type="InterPro" id="IPR004252">
    <property type="entry name" value="Probable_transposase_24"/>
</dbReference>
<dbReference type="EMBL" id="DP000011">
    <property type="protein sequence ID" value="ABG21945.1"/>
    <property type="molecule type" value="Genomic_DNA"/>
</dbReference>
<gene>
    <name evidence="1" type="ordered locus">LOC_Os12g15222</name>
</gene>
<dbReference type="PANTHER" id="PTHR33157:SF8">
    <property type="entry name" value="OS11G0485000 PROTEIN"/>
    <property type="match status" value="1"/>
</dbReference>
<dbReference type="Pfam" id="PF03004">
    <property type="entry name" value="Transposase_24"/>
    <property type="match status" value="1"/>
</dbReference>
<dbReference type="GO" id="GO:0032196">
    <property type="term" value="P:transposition"/>
    <property type="evidence" value="ECO:0007669"/>
    <property type="project" value="InterPro"/>
</dbReference>
<accession>F4MGK2</accession>
<reference evidence="1" key="1">
    <citation type="journal article" date="2005" name="BMC Biol.">
        <title>The sequence of rice chromosomes 11 and 12, rich in disease resistance genes and recent gene duplications.</title>
        <authorList>
            <consortium name="The rice chromosomes 11 and 12 sequencing consortia"/>
        </authorList>
    </citation>
    <scope>NUCLEOTIDE SEQUENCE [LARGE SCALE GENOMIC DNA]</scope>
</reference>
<dbReference type="PANTHER" id="PTHR33157">
    <property type="entry name" value="AUTONOMOUS TRANSPOSABLE ELEMENT EN-1 MOSAIC PROTEIN-RELATED"/>
    <property type="match status" value="1"/>
</dbReference>
<organism evidence="1">
    <name type="scientific">Oryza sativa subsp. japonica</name>
    <name type="common">Rice</name>
    <dbReference type="NCBI Taxonomy" id="39947"/>
    <lineage>
        <taxon>Eukaryota</taxon>
        <taxon>Viridiplantae</taxon>
        <taxon>Streptophyta</taxon>
        <taxon>Embryophyta</taxon>
        <taxon>Tracheophyta</taxon>
        <taxon>Spermatophyta</taxon>
        <taxon>Magnoliopsida</taxon>
        <taxon>Liliopsida</taxon>
        <taxon>Poales</taxon>
        <taxon>Poaceae</taxon>
        <taxon>BOP clade</taxon>
        <taxon>Oryzoideae</taxon>
        <taxon>Oryzeae</taxon>
        <taxon>Oryzinae</taxon>
        <taxon>Oryza</taxon>
        <taxon>Oryza sativa</taxon>
    </lineage>
</organism>